<feature type="compositionally biased region" description="Basic residues" evidence="1">
    <location>
        <begin position="1"/>
        <end position="10"/>
    </location>
</feature>
<reference evidence="2 3" key="1">
    <citation type="submission" date="2023-03" db="EMBL/GenBank/DDBJ databases">
        <title>WGS of Gossypium arboreum.</title>
        <authorList>
            <person name="Yu D."/>
        </authorList>
    </citation>
    <scope>NUCLEOTIDE SEQUENCE [LARGE SCALE GENOMIC DNA]</scope>
    <source>
        <tissue evidence="2">Leaf</tissue>
    </source>
</reference>
<evidence type="ECO:0000256" key="1">
    <source>
        <dbReference type="SAM" id="MobiDB-lite"/>
    </source>
</evidence>
<protein>
    <submittedName>
        <fullName evidence="2">Uncharacterized protein</fullName>
    </submittedName>
</protein>
<comment type="caution">
    <text evidence="2">The sequence shown here is derived from an EMBL/GenBank/DDBJ whole genome shotgun (WGS) entry which is preliminary data.</text>
</comment>
<dbReference type="Proteomes" id="UP001358586">
    <property type="component" value="Chromosome 7"/>
</dbReference>
<proteinExistence type="predicted"/>
<evidence type="ECO:0000313" key="3">
    <source>
        <dbReference type="Proteomes" id="UP001358586"/>
    </source>
</evidence>
<keyword evidence="3" id="KW-1185">Reference proteome</keyword>
<dbReference type="EMBL" id="JARKNE010000007">
    <property type="protein sequence ID" value="KAK5820182.1"/>
    <property type="molecule type" value="Genomic_DNA"/>
</dbReference>
<organism evidence="2 3">
    <name type="scientific">Gossypium arboreum</name>
    <name type="common">Tree cotton</name>
    <name type="synonym">Gossypium nanking</name>
    <dbReference type="NCBI Taxonomy" id="29729"/>
    <lineage>
        <taxon>Eukaryota</taxon>
        <taxon>Viridiplantae</taxon>
        <taxon>Streptophyta</taxon>
        <taxon>Embryophyta</taxon>
        <taxon>Tracheophyta</taxon>
        <taxon>Spermatophyta</taxon>
        <taxon>Magnoliopsida</taxon>
        <taxon>eudicotyledons</taxon>
        <taxon>Gunneridae</taxon>
        <taxon>Pentapetalae</taxon>
        <taxon>rosids</taxon>
        <taxon>malvids</taxon>
        <taxon>Malvales</taxon>
        <taxon>Malvaceae</taxon>
        <taxon>Malvoideae</taxon>
        <taxon>Gossypium</taxon>
    </lineage>
</organism>
<accession>A0ABR0PG98</accession>
<feature type="region of interest" description="Disordered" evidence="1">
    <location>
        <begin position="1"/>
        <end position="21"/>
    </location>
</feature>
<name>A0ABR0PG98_GOSAR</name>
<sequence>MHKGTGRKRGSKDGAKGSVEDGWQNGRIIFVGRNSLEVAIPRPWRVAVNLWGRFSPIVTLRALPATWLIHSTGSIESDEDVGSFSLPPKSPSNLFDLTLVVIIINILYKFAKR</sequence>
<evidence type="ECO:0000313" key="2">
    <source>
        <dbReference type="EMBL" id="KAK5820182.1"/>
    </source>
</evidence>
<gene>
    <name evidence="2" type="ORF">PVK06_025228</name>
</gene>